<comment type="function">
    <text evidence="7">Part of the RFC clamp loader complex which loads the PCNA sliding clamp onto DNA.</text>
</comment>
<protein>
    <recommendedName>
        <fullName evidence="2 7">Replication factor C large subunit</fullName>
        <shortName evidence="7">RFC large subunit</shortName>
    </recommendedName>
    <alternativeName>
        <fullName evidence="6 7">Clamp loader large subunit</fullName>
    </alternativeName>
</protein>
<evidence type="ECO:0000256" key="7">
    <source>
        <dbReference type="HAMAP-Rule" id="MF_01508"/>
    </source>
</evidence>
<evidence type="ECO:0000256" key="1">
    <source>
        <dbReference type="ARBA" id="ARBA00006878"/>
    </source>
</evidence>
<dbReference type="CDD" id="cd00009">
    <property type="entry name" value="AAA"/>
    <property type="match status" value="1"/>
</dbReference>
<evidence type="ECO:0000259" key="10">
    <source>
        <dbReference type="SMART" id="SM00382"/>
    </source>
</evidence>
<dbReference type="InterPro" id="IPR027417">
    <property type="entry name" value="P-loop_NTPase"/>
</dbReference>
<feature type="domain" description="AAA+ ATPase" evidence="10">
    <location>
        <begin position="46"/>
        <end position="183"/>
    </location>
</feature>
<keyword evidence="5 7" id="KW-0067">ATP-binding</keyword>
<evidence type="ECO:0000256" key="9">
    <source>
        <dbReference type="SAM" id="Phobius"/>
    </source>
</evidence>
<organism evidence="11 12">
    <name type="scientific">Methanolacinia petrolearia (strain DSM 11571 / OCM 486 / SEBR 4847)</name>
    <name type="common">Methanoplanus petrolearius</name>
    <dbReference type="NCBI Taxonomy" id="679926"/>
    <lineage>
        <taxon>Archaea</taxon>
        <taxon>Methanobacteriati</taxon>
        <taxon>Methanobacteriota</taxon>
        <taxon>Stenosarchaea group</taxon>
        <taxon>Methanomicrobia</taxon>
        <taxon>Methanomicrobiales</taxon>
        <taxon>Methanomicrobiaceae</taxon>
        <taxon>Methanolacinia</taxon>
    </lineage>
</organism>
<dbReference type="GO" id="GO:0005524">
    <property type="term" value="F:ATP binding"/>
    <property type="evidence" value="ECO:0007669"/>
    <property type="project" value="UniProtKB-UniRule"/>
</dbReference>
<evidence type="ECO:0000256" key="8">
    <source>
        <dbReference type="SAM" id="MobiDB-lite"/>
    </source>
</evidence>
<dbReference type="Gene3D" id="1.10.8.60">
    <property type="match status" value="1"/>
</dbReference>
<gene>
    <name evidence="7" type="primary">rfcL</name>
    <name evidence="11" type="ordered locus">Mpet_2258</name>
</gene>
<sequence>MKPYQYYVSCMLDWVEKYRPKSLGDIVGNNAAVRQLAEWAANWKIGDEPVLIYGKPGIGKTSAVYALAADMNWEVVELNASDDRTKSVIDKIAGSTATTMSLTGASRKLIVFDEADNLHGNADRGGARAILDTIKNSCQPIVLIANDIYGVAKELKSVCIQVQFRSLQARSIVPRLKYICSSEGIKCEENALLDIADESSGDLRSAINMLHAASAGADVSEREVATSSKDERSTIFDLVGAAFKGKDDKRLMSISYEIPDTPETTEQWIEDNLSSIKDPADMALAYRYISKADEFLGDTYRRQYYTLWRYAGAVMLIGTAVSAGGAGVSGRIMPPSRWGRLFRAKKQKGLRDSLFRNLSETYHMPEDTLRDDMLIPLSIIADESPHEFARQNNLDKDELDFFLHDKARSDAVIKDIQKAEKEKAKAEKKKKITKKPASVDPPVVLEQEQNTEPAAEPAVEATEKKEDSSQSTLFDGF</sequence>
<proteinExistence type="inferred from homology"/>
<evidence type="ECO:0000256" key="2">
    <source>
        <dbReference type="ARBA" id="ARBA00014793"/>
    </source>
</evidence>
<dbReference type="GO" id="GO:0003689">
    <property type="term" value="F:DNA clamp loader activity"/>
    <property type="evidence" value="ECO:0007669"/>
    <property type="project" value="UniProtKB-UniRule"/>
</dbReference>
<dbReference type="SMART" id="SM00382">
    <property type="entry name" value="AAA"/>
    <property type="match status" value="1"/>
</dbReference>
<evidence type="ECO:0000256" key="4">
    <source>
        <dbReference type="ARBA" id="ARBA00022741"/>
    </source>
</evidence>
<evidence type="ECO:0000313" key="11">
    <source>
        <dbReference type="EMBL" id="ADN37006.1"/>
    </source>
</evidence>
<comment type="similarity">
    <text evidence="1 7">Belongs to the activator 1 small subunits family. RfcL subfamily.</text>
</comment>
<dbReference type="HAMAP" id="MF_01508">
    <property type="entry name" value="RfcL"/>
    <property type="match status" value="1"/>
</dbReference>
<keyword evidence="12" id="KW-1185">Reference proteome</keyword>
<dbReference type="NCBIfam" id="NF003229">
    <property type="entry name" value="PRK04195.1-5"/>
    <property type="match status" value="1"/>
</dbReference>
<keyword evidence="9" id="KW-0812">Transmembrane</keyword>
<keyword evidence="3 7" id="KW-0235">DNA replication</keyword>
<dbReference type="eggNOG" id="arCOG00470">
    <property type="taxonomic scope" value="Archaea"/>
</dbReference>
<feature type="transmembrane region" description="Helical" evidence="9">
    <location>
        <begin position="307"/>
        <end position="328"/>
    </location>
</feature>
<dbReference type="PANTHER" id="PTHR23389">
    <property type="entry name" value="CHROMOSOME TRANSMISSION FIDELITY FACTOR 18"/>
    <property type="match status" value="1"/>
</dbReference>
<dbReference type="HOGENOM" id="CLU_027255_1_0_2"/>
<dbReference type="STRING" id="679926.Mpet_2258"/>
<dbReference type="EMBL" id="CP002117">
    <property type="protein sequence ID" value="ADN37006.1"/>
    <property type="molecule type" value="Genomic_DNA"/>
</dbReference>
<reference evidence="11 12" key="1">
    <citation type="journal article" date="2010" name="Stand. Genomic Sci.">
        <title>Complete genome sequence of Methanoplanus petrolearius type strain (SEBR 4847).</title>
        <authorList>
            <person name="Brambilla E."/>
            <person name="Djao O.D."/>
            <person name="Daligault H."/>
            <person name="Lapidus A."/>
            <person name="Lucas S."/>
            <person name="Hammon N."/>
            <person name="Nolan M."/>
            <person name="Tice H."/>
            <person name="Cheng J.F."/>
            <person name="Han C."/>
            <person name="Tapia R."/>
            <person name="Goodwin L."/>
            <person name="Pitluck S."/>
            <person name="Liolios K."/>
            <person name="Ivanova N."/>
            <person name="Mavromatis K."/>
            <person name="Mikhailova N."/>
            <person name="Pati A."/>
            <person name="Chen A."/>
            <person name="Palaniappan K."/>
            <person name="Land M."/>
            <person name="Hauser L."/>
            <person name="Chang Y.J."/>
            <person name="Jeffries C.D."/>
            <person name="Rohde M."/>
            <person name="Spring S."/>
            <person name="Sikorski J."/>
            <person name="Goker M."/>
            <person name="Woyke T."/>
            <person name="Bristow J."/>
            <person name="Eisen J.A."/>
            <person name="Markowitz V."/>
            <person name="Hugenholtz P."/>
            <person name="Kyrpides N.C."/>
            <person name="Klenk H.P."/>
        </authorList>
    </citation>
    <scope>NUCLEOTIDE SEQUENCE [LARGE SCALE GENOMIC DNA]</scope>
    <source>
        <strain evidence="12">DSM 11571 / OCM 486 / SEBR 4847</strain>
    </source>
</reference>
<name>E1RKR7_METP4</name>
<dbReference type="PANTHER" id="PTHR23389:SF6">
    <property type="entry name" value="REPLICATION FACTOR C SUBUNIT 1"/>
    <property type="match status" value="1"/>
</dbReference>
<dbReference type="CDD" id="cd18140">
    <property type="entry name" value="HLD_clamp_RFC"/>
    <property type="match status" value="1"/>
</dbReference>
<feature type="region of interest" description="Disordered" evidence="8">
    <location>
        <begin position="423"/>
        <end position="477"/>
    </location>
</feature>
<evidence type="ECO:0000256" key="6">
    <source>
        <dbReference type="ARBA" id="ARBA00032141"/>
    </source>
</evidence>
<dbReference type="Pfam" id="PF00004">
    <property type="entry name" value="AAA"/>
    <property type="match status" value="1"/>
</dbReference>
<dbReference type="InterPro" id="IPR003593">
    <property type="entry name" value="AAA+_ATPase"/>
</dbReference>
<dbReference type="GO" id="GO:0006260">
    <property type="term" value="P:DNA replication"/>
    <property type="evidence" value="ECO:0007669"/>
    <property type="project" value="UniProtKB-UniRule"/>
</dbReference>
<feature type="binding site" evidence="7">
    <location>
        <begin position="54"/>
        <end position="61"/>
    </location>
    <ligand>
        <name>ATP</name>
        <dbReference type="ChEBI" id="CHEBI:30616"/>
    </ligand>
</feature>
<accession>E1RKR7</accession>
<dbReference type="GO" id="GO:0016887">
    <property type="term" value="F:ATP hydrolysis activity"/>
    <property type="evidence" value="ECO:0007669"/>
    <property type="project" value="InterPro"/>
</dbReference>
<dbReference type="SUPFAM" id="SSF52540">
    <property type="entry name" value="P-loop containing nucleoside triphosphate hydrolases"/>
    <property type="match status" value="1"/>
</dbReference>
<evidence type="ECO:0000256" key="3">
    <source>
        <dbReference type="ARBA" id="ARBA00022705"/>
    </source>
</evidence>
<dbReference type="AlphaFoldDB" id="E1RKR7"/>
<evidence type="ECO:0000313" key="12">
    <source>
        <dbReference type="Proteomes" id="UP000006565"/>
    </source>
</evidence>
<comment type="subunit">
    <text evidence="7">Heteromultimer composed of small subunits (RfcS) and large subunits (RfcL).</text>
</comment>
<evidence type="ECO:0000256" key="5">
    <source>
        <dbReference type="ARBA" id="ARBA00022840"/>
    </source>
</evidence>
<dbReference type="Proteomes" id="UP000006565">
    <property type="component" value="Chromosome"/>
</dbReference>
<dbReference type="Gene3D" id="3.40.50.300">
    <property type="entry name" value="P-loop containing nucleotide triphosphate hydrolases"/>
    <property type="match status" value="1"/>
</dbReference>
<keyword evidence="9" id="KW-1133">Transmembrane helix</keyword>
<dbReference type="Pfam" id="PF21960">
    <property type="entry name" value="RCF1-5-like_lid"/>
    <property type="match status" value="1"/>
</dbReference>
<dbReference type="KEGG" id="mpi:Mpet_2258"/>
<feature type="compositionally biased region" description="Low complexity" evidence="8">
    <location>
        <begin position="451"/>
        <end position="460"/>
    </location>
</feature>
<dbReference type="InterPro" id="IPR003959">
    <property type="entry name" value="ATPase_AAA_core"/>
</dbReference>
<keyword evidence="9" id="KW-0472">Membrane</keyword>
<dbReference type="InterPro" id="IPR023935">
    <property type="entry name" value="Rep_factor-C_lsu"/>
</dbReference>
<dbReference type="InterPro" id="IPR047854">
    <property type="entry name" value="RFC_lid"/>
</dbReference>
<keyword evidence="4 7" id="KW-0547">Nucleotide-binding</keyword>